<dbReference type="Proteomes" id="UP000094385">
    <property type="component" value="Unassembled WGS sequence"/>
</dbReference>
<dbReference type="SMART" id="SM00066">
    <property type="entry name" value="GAL4"/>
    <property type="match status" value="1"/>
</dbReference>
<dbReference type="InterPro" id="IPR036864">
    <property type="entry name" value="Zn2-C6_fun-type_DNA-bd_sf"/>
</dbReference>
<dbReference type="GO" id="GO:0000981">
    <property type="term" value="F:DNA-binding transcription factor activity, RNA polymerase II-specific"/>
    <property type="evidence" value="ECO:0007669"/>
    <property type="project" value="InterPro"/>
</dbReference>
<sequence>MVGVAGGSRGCVNCKKRKLKCDETFPKCLRCIKSQRDCSGPVVGPMFRKQRVSVHEKIYISSVINESPLSIGHNHDTSRRRSLLVTDGESLTYANRSEVRSYPISTVSIEQSTTQELTFKSTSIPRELMLFPEFDLYNYCLNMFLDRHSVAGHPDRFGGRLNVRTWVDMLPQLVLSHVSSSTTFASRALVISHCSTLYRDPDIALLGSNWYIQALRYQKELVKLMTCSPGYSFRIKRSSERDLDDTVPVEEDSRSLSSWPASSSDSPVATSSIQYLTQWASTDTPSVCKPSKNTTLLPENSSTPLDLPVMTTNLSVSSMRGNMMSYEDDSITAGLLLTIYEVFNSSTNAPWISLLSGANELMRIRGPEAYRTGFNSVIFQSVRGIMAVLALVIRKDTFLNEIEWKNVPWEDSPTGKLIHHYLIDLVLEVPQYQEIVERVLIYSFAKDEVGPINNVANPTKPRPGLRSDYHTREVWALLRETHMKLTDLEARLERWFQEYSHSAREYAREQLCLPLTVTFDPETATANIPQPRCLATISDSEYVATRRP</sequence>
<gene>
    <name evidence="3" type="ORF">LIPSTDRAFT_121483</name>
</gene>
<dbReference type="OrthoDB" id="5130013at2759"/>
<dbReference type="InterPro" id="IPR053178">
    <property type="entry name" value="Osmoadaptation_assoc"/>
</dbReference>
<name>A0A1E3QED7_LIPST</name>
<dbReference type="EMBL" id="KV454289">
    <property type="protein sequence ID" value="ODQ76061.1"/>
    <property type="molecule type" value="Genomic_DNA"/>
</dbReference>
<evidence type="ECO:0000313" key="3">
    <source>
        <dbReference type="EMBL" id="ODQ76061.1"/>
    </source>
</evidence>
<evidence type="ECO:0000256" key="1">
    <source>
        <dbReference type="SAM" id="MobiDB-lite"/>
    </source>
</evidence>
<organism evidence="3 4">
    <name type="scientific">Lipomyces starkeyi NRRL Y-11557</name>
    <dbReference type="NCBI Taxonomy" id="675824"/>
    <lineage>
        <taxon>Eukaryota</taxon>
        <taxon>Fungi</taxon>
        <taxon>Dikarya</taxon>
        <taxon>Ascomycota</taxon>
        <taxon>Saccharomycotina</taxon>
        <taxon>Lipomycetes</taxon>
        <taxon>Lipomycetales</taxon>
        <taxon>Lipomycetaceae</taxon>
        <taxon>Lipomyces</taxon>
    </lineage>
</organism>
<accession>A0A1E3QED7</accession>
<feature type="domain" description="Zn(2)-C6 fungal-type" evidence="2">
    <location>
        <begin position="10"/>
        <end position="39"/>
    </location>
</feature>
<reference evidence="3 4" key="1">
    <citation type="journal article" date="2016" name="Proc. Natl. Acad. Sci. U.S.A.">
        <title>Comparative genomics of biotechnologically important yeasts.</title>
        <authorList>
            <person name="Riley R."/>
            <person name="Haridas S."/>
            <person name="Wolfe K.H."/>
            <person name="Lopes M.R."/>
            <person name="Hittinger C.T."/>
            <person name="Goeker M."/>
            <person name="Salamov A.A."/>
            <person name="Wisecaver J.H."/>
            <person name="Long T.M."/>
            <person name="Calvey C.H."/>
            <person name="Aerts A.L."/>
            <person name="Barry K.W."/>
            <person name="Choi C."/>
            <person name="Clum A."/>
            <person name="Coughlan A.Y."/>
            <person name="Deshpande S."/>
            <person name="Douglass A.P."/>
            <person name="Hanson S.J."/>
            <person name="Klenk H.-P."/>
            <person name="LaButti K.M."/>
            <person name="Lapidus A."/>
            <person name="Lindquist E.A."/>
            <person name="Lipzen A.M."/>
            <person name="Meier-Kolthoff J.P."/>
            <person name="Ohm R.A."/>
            <person name="Otillar R.P."/>
            <person name="Pangilinan J.L."/>
            <person name="Peng Y."/>
            <person name="Rokas A."/>
            <person name="Rosa C.A."/>
            <person name="Scheuner C."/>
            <person name="Sibirny A.A."/>
            <person name="Slot J.C."/>
            <person name="Stielow J.B."/>
            <person name="Sun H."/>
            <person name="Kurtzman C.P."/>
            <person name="Blackwell M."/>
            <person name="Grigoriev I.V."/>
            <person name="Jeffries T.W."/>
        </authorList>
    </citation>
    <scope>NUCLEOTIDE SEQUENCE [LARGE SCALE GENOMIC DNA]</scope>
    <source>
        <strain evidence="3 4">NRRL Y-11557</strain>
    </source>
</reference>
<dbReference type="CDD" id="cd00067">
    <property type="entry name" value="GAL4"/>
    <property type="match status" value="1"/>
</dbReference>
<dbReference type="Gene3D" id="4.10.240.10">
    <property type="entry name" value="Zn(2)-C6 fungal-type DNA-binding domain"/>
    <property type="match status" value="1"/>
</dbReference>
<dbReference type="PROSITE" id="PS00463">
    <property type="entry name" value="ZN2_CY6_FUNGAL_1"/>
    <property type="match status" value="1"/>
</dbReference>
<dbReference type="GO" id="GO:0008270">
    <property type="term" value="F:zinc ion binding"/>
    <property type="evidence" value="ECO:0007669"/>
    <property type="project" value="InterPro"/>
</dbReference>
<dbReference type="PANTHER" id="PTHR38111">
    <property type="entry name" value="ZN(2)-C6 FUNGAL-TYPE DOMAIN-CONTAINING PROTEIN-RELATED"/>
    <property type="match status" value="1"/>
</dbReference>
<evidence type="ECO:0000313" key="4">
    <source>
        <dbReference type="Proteomes" id="UP000094385"/>
    </source>
</evidence>
<dbReference type="AlphaFoldDB" id="A0A1E3QED7"/>
<keyword evidence="4" id="KW-1185">Reference proteome</keyword>
<dbReference type="Pfam" id="PF00172">
    <property type="entry name" value="Zn_clus"/>
    <property type="match status" value="1"/>
</dbReference>
<dbReference type="SUPFAM" id="SSF57701">
    <property type="entry name" value="Zn2/Cys6 DNA-binding domain"/>
    <property type="match status" value="1"/>
</dbReference>
<feature type="region of interest" description="Disordered" evidence="1">
    <location>
        <begin position="242"/>
        <end position="267"/>
    </location>
</feature>
<protein>
    <recommendedName>
        <fullName evidence="2">Zn(2)-C6 fungal-type domain-containing protein</fullName>
    </recommendedName>
</protein>
<dbReference type="PROSITE" id="PS50048">
    <property type="entry name" value="ZN2_CY6_FUNGAL_2"/>
    <property type="match status" value="1"/>
</dbReference>
<proteinExistence type="predicted"/>
<feature type="compositionally biased region" description="Low complexity" evidence="1">
    <location>
        <begin position="255"/>
        <end position="267"/>
    </location>
</feature>
<evidence type="ECO:0000259" key="2">
    <source>
        <dbReference type="PROSITE" id="PS50048"/>
    </source>
</evidence>
<dbReference type="InterPro" id="IPR001138">
    <property type="entry name" value="Zn2Cys6_DnaBD"/>
</dbReference>